<evidence type="ECO:0000259" key="7">
    <source>
        <dbReference type="Pfam" id="PF03944"/>
    </source>
</evidence>
<gene>
    <name evidence="9" type="ORF">BK784_05335</name>
</gene>
<dbReference type="Proteomes" id="UP000195160">
    <property type="component" value="Unassembled WGS sequence"/>
</dbReference>
<dbReference type="InterPro" id="IPR038979">
    <property type="entry name" value="Pest_crys"/>
</dbReference>
<dbReference type="GO" id="GO:0005102">
    <property type="term" value="F:signaling receptor binding"/>
    <property type="evidence" value="ECO:0007669"/>
    <property type="project" value="InterPro"/>
</dbReference>
<dbReference type="InterPro" id="IPR036399">
    <property type="entry name" value="Pest_cryst_cen_dom_sf"/>
</dbReference>
<dbReference type="AlphaFoldDB" id="A0A9X6N6H7"/>
<reference evidence="9 10" key="1">
    <citation type="submission" date="2016-10" db="EMBL/GenBank/DDBJ databases">
        <title>Comparative genomics of Bacillus thuringiensis reveals a path to pathogens against multiple invertebrate hosts.</title>
        <authorList>
            <person name="Zheng J."/>
            <person name="Gao Q."/>
            <person name="Liu H."/>
            <person name="Peng D."/>
            <person name="Ruan L."/>
            <person name="Sun M."/>
        </authorList>
    </citation>
    <scope>NUCLEOTIDE SEQUENCE [LARGE SCALE GENOMIC DNA]</scope>
    <source>
        <strain evidence="9">T30001</strain>
    </source>
</reference>
<dbReference type="InterPro" id="IPR001178">
    <property type="entry name" value="Pest_cryst_dom_II"/>
</dbReference>
<keyword evidence="4" id="KW-0843">Virulence</keyword>
<dbReference type="GO" id="GO:0030435">
    <property type="term" value="P:sporulation resulting in formation of a cellular spore"/>
    <property type="evidence" value="ECO:0007669"/>
    <property type="project" value="UniProtKB-KW"/>
</dbReference>
<dbReference type="Gene3D" id="2.60.120.260">
    <property type="entry name" value="Galactose-binding domain-like"/>
    <property type="match status" value="1"/>
</dbReference>
<protein>
    <recommendedName>
        <fullName evidence="5">Crystaline entomocidal protoxin</fullName>
    </recommendedName>
</protein>
<keyword evidence="2" id="KW-0800">Toxin</keyword>
<dbReference type="InterPro" id="IPR008979">
    <property type="entry name" value="Galactose-bd-like_sf"/>
</dbReference>
<feature type="domain" description="Pesticidal crystal protein" evidence="8">
    <location>
        <begin position="143"/>
        <end position="298"/>
    </location>
</feature>
<feature type="domain" description="Pesticidal crystal protein" evidence="6">
    <location>
        <begin position="311"/>
        <end position="494"/>
    </location>
</feature>
<dbReference type="PANTHER" id="PTHR37003">
    <property type="entry name" value="ENDOTOXIN_N DOMAIN-CONTAINING PROTEIN-RELATED"/>
    <property type="match status" value="1"/>
</dbReference>
<dbReference type="EMBL" id="MOOV01000061">
    <property type="protein sequence ID" value="OUC03129.1"/>
    <property type="molecule type" value="Genomic_DNA"/>
</dbReference>
<comment type="caution">
    <text evidence="9">The sequence shown here is derived from an EMBL/GenBank/DDBJ whole genome shotgun (WGS) entry which is preliminary data.</text>
</comment>
<organism evidence="9 10">
    <name type="scientific">Bacillus thuringiensis subsp. medellin</name>
    <dbReference type="NCBI Taxonomy" id="79672"/>
    <lineage>
        <taxon>Bacteria</taxon>
        <taxon>Bacillati</taxon>
        <taxon>Bacillota</taxon>
        <taxon>Bacilli</taxon>
        <taxon>Bacillales</taxon>
        <taxon>Bacillaceae</taxon>
        <taxon>Bacillus</taxon>
        <taxon>Bacillus cereus group</taxon>
    </lineage>
</organism>
<dbReference type="SUPFAM" id="SSF49785">
    <property type="entry name" value="Galactose-binding domain-like"/>
    <property type="match status" value="1"/>
</dbReference>
<evidence type="ECO:0000259" key="8">
    <source>
        <dbReference type="Pfam" id="PF03945"/>
    </source>
</evidence>
<accession>A0A9X6N6H7</accession>
<evidence type="ECO:0000256" key="4">
    <source>
        <dbReference type="ARBA" id="ARBA00023026"/>
    </source>
</evidence>
<dbReference type="Pfam" id="PF03944">
    <property type="entry name" value="Endotoxin_C"/>
    <property type="match status" value="1"/>
</dbReference>
<sequence>MNSFQNKNEYEILNAPSSISNIPNNYSKYPIANTLNQTMQNTNYKDWTNMCAIDNNLKSINPFEANLQNSLVGLFAITAAIASLLSAPITGGTSIAAGTAIAAAIIPILWPSQENNLPDKLLAISEATLYSFQDQRVREDALTRLESLKDSVKYFENAFTFWINNPNSTNTTTVRERFQEVNGRFVGSMAFFRAKNYEPILLSTYAQAARLHLLHLRDGITYAEKWNLSRQGDDMPGDLLYKEFNKYCNEYIEHCIKWYNESLSLLKSVGANWLEYNQYRTFLTASVLDVISLFSSYDPRLYKERLSVEILTRKLYTDPINYHRGISLEADESKYTLEPTLFTQLYTLTFYSNIFYNYMGHTNTYRYLSPDKIFAERSFGKQSSYIDKVPVIPNDKSIIYKIRAYDNHNGLFNVMYFGFWDGEKDQIQKIIGGSSTEIYRNEVYVTGNPKEGYIPNNFDSLNFKNCTHRLADVISHDLDEKNKCYSFAWTSTTISLENEIKNDIITQIPAVKAYQLGVQSQVIKGPGHTGGDLINLKSNDYLRISCQHLSNVTKKYFVRIRYATNGSLNTRPIINITIPGMTPQGMVLDNTFSGTGYSNLEYQNFGYKEFLKEVTLNPNQSISLTLNRSDQNSNSILLLDRIEFLPITPSIRKSKEQQNLEKNQKTVNKLFFN</sequence>
<dbReference type="InterPro" id="IPR005639">
    <property type="entry name" value="Pest_crys_dom_I"/>
</dbReference>
<evidence type="ECO:0000256" key="5">
    <source>
        <dbReference type="ARBA" id="ARBA00029653"/>
    </source>
</evidence>
<name>A0A9X6N6H7_BACTV</name>
<evidence type="ECO:0000259" key="6">
    <source>
        <dbReference type="Pfam" id="PF00555"/>
    </source>
</evidence>
<dbReference type="Pfam" id="PF00555">
    <property type="entry name" value="Endotoxin_M"/>
    <property type="match status" value="1"/>
</dbReference>
<evidence type="ECO:0000313" key="10">
    <source>
        <dbReference type="Proteomes" id="UP000195160"/>
    </source>
</evidence>
<keyword evidence="3" id="KW-0749">Sporulation</keyword>
<feature type="domain" description="Pesticidal crystal protein" evidence="7">
    <location>
        <begin position="505"/>
        <end position="648"/>
    </location>
</feature>
<dbReference type="SUPFAM" id="SSF51096">
    <property type="entry name" value="delta-Endotoxin (insectocide), middle domain"/>
    <property type="match status" value="1"/>
</dbReference>
<comment type="similarity">
    <text evidence="1">Belongs to the delta endotoxin family.</text>
</comment>
<dbReference type="RefSeq" id="WP_179194250.1">
    <property type="nucleotide sequence ID" value="NZ_MOOV01000061.1"/>
</dbReference>
<evidence type="ECO:0000256" key="2">
    <source>
        <dbReference type="ARBA" id="ARBA00022656"/>
    </source>
</evidence>
<dbReference type="GO" id="GO:0001907">
    <property type="term" value="P:symbiont-mediated killing of host cell"/>
    <property type="evidence" value="ECO:0007669"/>
    <property type="project" value="InterPro"/>
</dbReference>
<proteinExistence type="inferred from homology"/>
<dbReference type="InterPro" id="IPR005638">
    <property type="entry name" value="Pest_crys_dom-III"/>
</dbReference>
<evidence type="ECO:0000256" key="3">
    <source>
        <dbReference type="ARBA" id="ARBA00022969"/>
    </source>
</evidence>
<dbReference type="CDD" id="cd04085">
    <property type="entry name" value="delta_endotoxin_C"/>
    <property type="match status" value="1"/>
</dbReference>
<dbReference type="Gene3D" id="2.100.10.10">
    <property type="entry name" value="Pesticidal crystal protein, central domain"/>
    <property type="match status" value="1"/>
</dbReference>
<dbReference type="SUPFAM" id="SSF56849">
    <property type="entry name" value="delta-Endotoxin (insectocide), N-terminal domain"/>
    <property type="match status" value="1"/>
</dbReference>
<dbReference type="GO" id="GO:0090729">
    <property type="term" value="F:toxin activity"/>
    <property type="evidence" value="ECO:0007669"/>
    <property type="project" value="UniProtKB-KW"/>
</dbReference>
<evidence type="ECO:0000313" key="9">
    <source>
        <dbReference type="EMBL" id="OUC03129.1"/>
    </source>
</evidence>
<evidence type="ECO:0000256" key="1">
    <source>
        <dbReference type="ARBA" id="ARBA00007819"/>
    </source>
</evidence>
<dbReference type="Gene3D" id="1.20.190.10">
    <property type="entry name" value="Pesticidal crystal protein, N-terminal domain"/>
    <property type="match status" value="1"/>
</dbReference>
<dbReference type="Pfam" id="PF03945">
    <property type="entry name" value="Endotoxin_N"/>
    <property type="match status" value="1"/>
</dbReference>
<dbReference type="InterPro" id="IPR036716">
    <property type="entry name" value="Pest_crys_N_sf"/>
</dbReference>
<dbReference type="PANTHER" id="PTHR37003:SF2">
    <property type="entry name" value="PESTICIDAL CRYSTAL PROTEIN N-TERMINAL DOMAIN-CONTAINING PROTEIN"/>
    <property type="match status" value="1"/>
</dbReference>